<keyword evidence="3" id="KW-1185">Reference proteome</keyword>
<feature type="transmembrane region" description="Helical" evidence="1">
    <location>
        <begin position="334"/>
        <end position="354"/>
    </location>
</feature>
<accession>A0ABT0TFR6</accession>
<protein>
    <recommendedName>
        <fullName evidence="4">O-antigen ligase domain-containing protein</fullName>
    </recommendedName>
</protein>
<feature type="transmembrane region" description="Helical" evidence="1">
    <location>
        <begin position="212"/>
        <end position="240"/>
    </location>
</feature>
<feature type="transmembrane region" description="Helical" evidence="1">
    <location>
        <begin position="186"/>
        <end position="205"/>
    </location>
</feature>
<name>A0ABT0TFR6_9FLAO</name>
<organism evidence="2 3">
    <name type="scientific">Flavobacterium fragile</name>
    <dbReference type="NCBI Taxonomy" id="2949085"/>
    <lineage>
        <taxon>Bacteria</taxon>
        <taxon>Pseudomonadati</taxon>
        <taxon>Bacteroidota</taxon>
        <taxon>Flavobacteriia</taxon>
        <taxon>Flavobacteriales</taxon>
        <taxon>Flavobacteriaceae</taxon>
        <taxon>Flavobacterium</taxon>
    </lineage>
</organism>
<feature type="transmembrane region" description="Helical" evidence="1">
    <location>
        <begin position="34"/>
        <end position="54"/>
    </location>
</feature>
<reference evidence="2 3" key="1">
    <citation type="submission" date="2022-05" db="EMBL/GenBank/DDBJ databases">
        <title>Flavobacterium sp., isolated from activated sludge.</title>
        <authorList>
            <person name="Ran Q."/>
        </authorList>
    </citation>
    <scope>NUCLEOTIDE SEQUENCE [LARGE SCALE GENOMIC DNA]</scope>
    <source>
        <strain evidence="2 3">HXWNR69</strain>
    </source>
</reference>
<feature type="transmembrane region" description="Helical" evidence="1">
    <location>
        <begin position="94"/>
        <end position="114"/>
    </location>
</feature>
<evidence type="ECO:0000256" key="1">
    <source>
        <dbReference type="SAM" id="Phobius"/>
    </source>
</evidence>
<dbReference type="EMBL" id="JAMLJN010000003">
    <property type="protein sequence ID" value="MCL9769697.1"/>
    <property type="molecule type" value="Genomic_DNA"/>
</dbReference>
<feature type="transmembrane region" description="Helical" evidence="1">
    <location>
        <begin position="389"/>
        <end position="404"/>
    </location>
</feature>
<sequence length="413" mass="47581">MSAIKLNKSVTASLYVLIIASFSLPYARLSLGSIPLYFVTITSAILLCYILFFFQIKKRTFINCGIFGLLGYLFVDTFFHALYLETAYVFYNNLIRIISLSLIFSLGILIYNNYISTFTLLKIIQIGLKVHIILILIHFVSSLLGNQFLDFFYMLIYKIISNSEKFYLDIEKFQADWYLMRYYGGYHNPNPAGVVLVLGFIIMNLSKVKLNILWFSLMFFCIVLTASKQSFAVLILFLIIRNFKYLPVYIIIGFIFFELLLIFNFYDYLERILQFDNYSSSADERSWGYLNFQNFISNNFLGVLFGTGVNSLGIREVSNLDIESSKVGFVSNSVLLVISTIGIIGMIFLVKVFYLIRKASKSKRELLIFFAMVFVIGLFDNHLAIMESLQVIIIVGILTIANITKKNEQEIIY</sequence>
<keyword evidence="1" id="KW-0812">Transmembrane</keyword>
<dbReference type="Proteomes" id="UP001203342">
    <property type="component" value="Unassembled WGS sequence"/>
</dbReference>
<comment type="caution">
    <text evidence="2">The sequence shown here is derived from an EMBL/GenBank/DDBJ whole genome shotgun (WGS) entry which is preliminary data.</text>
</comment>
<feature type="transmembrane region" description="Helical" evidence="1">
    <location>
        <begin position="61"/>
        <end position="82"/>
    </location>
</feature>
<evidence type="ECO:0008006" key="4">
    <source>
        <dbReference type="Google" id="ProtNLM"/>
    </source>
</evidence>
<evidence type="ECO:0000313" key="2">
    <source>
        <dbReference type="EMBL" id="MCL9769697.1"/>
    </source>
</evidence>
<feature type="transmembrane region" description="Helical" evidence="1">
    <location>
        <begin position="12"/>
        <end position="28"/>
    </location>
</feature>
<feature type="transmembrane region" description="Helical" evidence="1">
    <location>
        <begin position="126"/>
        <end position="145"/>
    </location>
</feature>
<dbReference type="RefSeq" id="WP_250580760.1">
    <property type="nucleotide sequence ID" value="NZ_JAMLJN010000003.1"/>
</dbReference>
<keyword evidence="1" id="KW-0472">Membrane</keyword>
<feature type="transmembrane region" description="Helical" evidence="1">
    <location>
        <begin position="246"/>
        <end position="266"/>
    </location>
</feature>
<feature type="transmembrane region" description="Helical" evidence="1">
    <location>
        <begin position="366"/>
        <end position="383"/>
    </location>
</feature>
<evidence type="ECO:0000313" key="3">
    <source>
        <dbReference type="Proteomes" id="UP001203342"/>
    </source>
</evidence>
<keyword evidence="1" id="KW-1133">Transmembrane helix</keyword>
<feature type="transmembrane region" description="Helical" evidence="1">
    <location>
        <begin position="295"/>
        <end position="314"/>
    </location>
</feature>
<proteinExistence type="predicted"/>
<gene>
    <name evidence="2" type="ORF">NAT47_04635</name>
</gene>